<keyword evidence="4 10" id="KW-1003">Cell membrane</keyword>
<keyword evidence="5 10" id="KW-0812">Transmembrane</keyword>
<comment type="function">
    <text evidence="10">Involved in protein export. Participates in an early event of protein translocation.</text>
</comment>
<evidence type="ECO:0000256" key="1">
    <source>
        <dbReference type="ARBA" id="ARBA00004651"/>
    </source>
</evidence>
<dbReference type="PANTHER" id="PTHR34182:SF1">
    <property type="entry name" value="PROTEIN-EXPORT MEMBRANE PROTEIN SECG"/>
    <property type="match status" value="1"/>
</dbReference>
<evidence type="ECO:0000256" key="11">
    <source>
        <dbReference type="SAM" id="MobiDB-lite"/>
    </source>
</evidence>
<keyword evidence="8 10" id="KW-0811">Translocation</keyword>
<dbReference type="GO" id="GO:0065002">
    <property type="term" value="P:intracellular protein transmembrane transport"/>
    <property type="evidence" value="ECO:0007669"/>
    <property type="project" value="TreeGrafter"/>
</dbReference>
<dbReference type="AlphaFoldDB" id="A0A0S8JYD5"/>
<evidence type="ECO:0000256" key="7">
    <source>
        <dbReference type="ARBA" id="ARBA00022989"/>
    </source>
</evidence>
<dbReference type="NCBIfam" id="TIGR00810">
    <property type="entry name" value="secG"/>
    <property type="match status" value="1"/>
</dbReference>
<evidence type="ECO:0000256" key="8">
    <source>
        <dbReference type="ARBA" id="ARBA00023010"/>
    </source>
</evidence>
<evidence type="ECO:0000256" key="6">
    <source>
        <dbReference type="ARBA" id="ARBA00022927"/>
    </source>
</evidence>
<comment type="similarity">
    <text evidence="2 10">Belongs to the SecG family.</text>
</comment>
<reference evidence="12 13" key="1">
    <citation type="journal article" date="2015" name="Microbiome">
        <title>Genomic resolution of linkages in carbon, nitrogen, and sulfur cycling among widespread estuary sediment bacteria.</title>
        <authorList>
            <person name="Baker B.J."/>
            <person name="Lazar C.S."/>
            <person name="Teske A.P."/>
            <person name="Dick G.J."/>
        </authorList>
    </citation>
    <scope>NUCLEOTIDE SEQUENCE [LARGE SCALE GENOMIC DNA]</scope>
    <source>
        <strain evidence="12">SM1_77</strain>
    </source>
</reference>
<evidence type="ECO:0000256" key="9">
    <source>
        <dbReference type="ARBA" id="ARBA00023136"/>
    </source>
</evidence>
<evidence type="ECO:0000256" key="2">
    <source>
        <dbReference type="ARBA" id="ARBA00008445"/>
    </source>
</evidence>
<comment type="subcellular location">
    <subcellularLocation>
        <location evidence="1 10">Cell membrane</location>
        <topology evidence="1 10">Multi-pass membrane protein</topology>
    </subcellularLocation>
</comment>
<feature type="transmembrane region" description="Helical" evidence="10">
    <location>
        <begin position="7"/>
        <end position="25"/>
    </location>
</feature>
<evidence type="ECO:0000256" key="4">
    <source>
        <dbReference type="ARBA" id="ARBA00022475"/>
    </source>
</evidence>
<accession>A0A0S8JYD5</accession>
<sequence>MYGIVMFIHVLVCILLIIVVLVQQTKGGGMGSVFGGGGGTDTLFGGKGATPFFVRLTTGLAVGFFVTSLTLVLLSRRPAPTSAVEKGMQEMPVQPGPGVTDEQPLIPEEEAVFPGEIPGGE</sequence>
<dbReference type="PANTHER" id="PTHR34182">
    <property type="entry name" value="PROTEIN-EXPORT MEMBRANE PROTEIN SECG"/>
    <property type="match status" value="1"/>
</dbReference>
<evidence type="ECO:0000313" key="13">
    <source>
        <dbReference type="Proteomes" id="UP000050975"/>
    </source>
</evidence>
<dbReference type="GO" id="GO:0009306">
    <property type="term" value="P:protein secretion"/>
    <property type="evidence" value="ECO:0007669"/>
    <property type="project" value="UniProtKB-UniRule"/>
</dbReference>
<feature type="transmembrane region" description="Helical" evidence="10">
    <location>
        <begin position="52"/>
        <end position="74"/>
    </location>
</feature>
<proteinExistence type="inferred from homology"/>
<dbReference type="EMBL" id="LJVE01000035">
    <property type="protein sequence ID" value="KPL14790.1"/>
    <property type="molecule type" value="Genomic_DNA"/>
</dbReference>
<dbReference type="Pfam" id="PF03840">
    <property type="entry name" value="SecG"/>
    <property type="match status" value="1"/>
</dbReference>
<dbReference type="InterPro" id="IPR004692">
    <property type="entry name" value="SecG"/>
</dbReference>
<evidence type="ECO:0000313" key="12">
    <source>
        <dbReference type="EMBL" id="KPL14790.1"/>
    </source>
</evidence>
<dbReference type="GO" id="GO:0005886">
    <property type="term" value="C:plasma membrane"/>
    <property type="evidence" value="ECO:0007669"/>
    <property type="project" value="UniProtKB-SubCell"/>
</dbReference>
<dbReference type="PRINTS" id="PR01651">
    <property type="entry name" value="SECGEXPORT"/>
</dbReference>
<evidence type="ECO:0000256" key="3">
    <source>
        <dbReference type="ARBA" id="ARBA00022448"/>
    </source>
</evidence>
<gene>
    <name evidence="12" type="ORF">AMJ74_02720</name>
</gene>
<dbReference type="Proteomes" id="UP000050975">
    <property type="component" value="Unassembled WGS sequence"/>
</dbReference>
<keyword evidence="6 10" id="KW-0653">Protein transport</keyword>
<dbReference type="GO" id="GO:0043952">
    <property type="term" value="P:protein transport by the Sec complex"/>
    <property type="evidence" value="ECO:0007669"/>
    <property type="project" value="TreeGrafter"/>
</dbReference>
<organism evidence="12 13">
    <name type="scientific">candidate division WOR_3 bacterium SM1_77</name>
    <dbReference type="NCBI Taxonomy" id="1703778"/>
    <lineage>
        <taxon>Bacteria</taxon>
        <taxon>Bacteria division WOR-3</taxon>
    </lineage>
</organism>
<keyword evidence="9 10" id="KW-0472">Membrane</keyword>
<feature type="region of interest" description="Disordered" evidence="11">
    <location>
        <begin position="83"/>
        <end position="105"/>
    </location>
</feature>
<protein>
    <recommendedName>
        <fullName evidence="10">Protein-export membrane protein SecG</fullName>
    </recommendedName>
</protein>
<name>A0A0S8JYD5_UNCW3</name>
<keyword evidence="7 10" id="KW-1133">Transmembrane helix</keyword>
<comment type="caution">
    <text evidence="12">The sequence shown here is derived from an EMBL/GenBank/DDBJ whole genome shotgun (WGS) entry which is preliminary data.</text>
</comment>
<evidence type="ECO:0000256" key="5">
    <source>
        <dbReference type="ARBA" id="ARBA00022692"/>
    </source>
</evidence>
<keyword evidence="3 10" id="KW-0813">Transport</keyword>
<evidence type="ECO:0000256" key="10">
    <source>
        <dbReference type="RuleBase" id="RU365087"/>
    </source>
</evidence>
<dbReference type="GO" id="GO:0015450">
    <property type="term" value="F:protein-transporting ATPase activity"/>
    <property type="evidence" value="ECO:0007669"/>
    <property type="project" value="UniProtKB-UniRule"/>
</dbReference>